<feature type="domain" description="Repulsive guidance molecule C-terminal" evidence="9">
    <location>
        <begin position="326"/>
        <end position="388"/>
    </location>
</feature>
<reference evidence="11" key="1">
    <citation type="journal article" date="2014" name="Nat. Genet.">
        <title>Genome and transcriptome of the porcine whipworm Trichuris suis.</title>
        <authorList>
            <person name="Jex A.R."/>
            <person name="Nejsum P."/>
            <person name="Schwarz E.M."/>
            <person name="Hu L."/>
            <person name="Young N.D."/>
            <person name="Hall R.S."/>
            <person name="Korhonen P.K."/>
            <person name="Liao S."/>
            <person name="Thamsborg S."/>
            <person name="Xia J."/>
            <person name="Xu P."/>
            <person name="Wang S."/>
            <person name="Scheerlinck J.P."/>
            <person name="Hofmann A."/>
            <person name="Sternberg P.W."/>
            <person name="Wang J."/>
            <person name="Gasser R.B."/>
        </authorList>
    </citation>
    <scope>NUCLEOTIDE SEQUENCE [LARGE SCALE GENOMIC DNA]</scope>
    <source>
        <strain evidence="11">DCEP-RM93F</strain>
    </source>
</reference>
<dbReference type="Proteomes" id="UP000030758">
    <property type="component" value="Unassembled WGS sequence"/>
</dbReference>
<organism evidence="11">
    <name type="scientific">Trichuris suis</name>
    <name type="common">pig whipworm</name>
    <dbReference type="NCBI Taxonomy" id="68888"/>
    <lineage>
        <taxon>Eukaryota</taxon>
        <taxon>Metazoa</taxon>
        <taxon>Ecdysozoa</taxon>
        <taxon>Nematoda</taxon>
        <taxon>Enoplea</taxon>
        <taxon>Dorylaimia</taxon>
        <taxon>Trichinellida</taxon>
        <taxon>Trichuridae</taxon>
        <taxon>Trichuris</taxon>
    </lineage>
</organism>
<dbReference type="Pfam" id="PF06534">
    <property type="entry name" value="RGM_C"/>
    <property type="match status" value="2"/>
</dbReference>
<dbReference type="PANTHER" id="PTHR31428">
    <property type="entry name" value="RGM DOMAIN FAMILY MEMBER DRAG-1"/>
    <property type="match status" value="1"/>
</dbReference>
<evidence type="ECO:0000259" key="10">
    <source>
        <dbReference type="Pfam" id="PF06535"/>
    </source>
</evidence>
<dbReference type="GO" id="GO:0005886">
    <property type="term" value="C:plasma membrane"/>
    <property type="evidence" value="ECO:0007669"/>
    <property type="project" value="UniProtKB-SubCell"/>
</dbReference>
<evidence type="ECO:0000256" key="7">
    <source>
        <dbReference type="ARBA" id="ARBA00023180"/>
    </source>
</evidence>
<keyword evidence="7" id="KW-0325">Glycoprotein</keyword>
<keyword evidence="4" id="KW-0336">GPI-anchor</keyword>
<feature type="domain" description="Repulsive guidance molecule C-terminal" evidence="9">
    <location>
        <begin position="428"/>
        <end position="648"/>
    </location>
</feature>
<evidence type="ECO:0000256" key="5">
    <source>
        <dbReference type="ARBA" id="ARBA00022729"/>
    </source>
</evidence>
<dbReference type="EMBL" id="KL367490">
    <property type="protein sequence ID" value="KFD70151.1"/>
    <property type="molecule type" value="Genomic_DNA"/>
</dbReference>
<dbReference type="Pfam" id="PF06535">
    <property type="entry name" value="RGM_N"/>
    <property type="match status" value="1"/>
</dbReference>
<evidence type="ECO:0000256" key="8">
    <source>
        <dbReference type="ARBA" id="ARBA00023288"/>
    </source>
</evidence>
<dbReference type="GO" id="GO:0015026">
    <property type="term" value="F:coreceptor activity"/>
    <property type="evidence" value="ECO:0007669"/>
    <property type="project" value="TreeGrafter"/>
</dbReference>
<gene>
    <name evidence="11" type="ORF">M514_09532</name>
</gene>
<dbReference type="PANTHER" id="PTHR31428:SF6">
    <property type="entry name" value="REPULSIVE GUIDANCE MOLECULE B HOMOLOG DRAG-1"/>
    <property type="match status" value="1"/>
</dbReference>
<keyword evidence="3" id="KW-1003">Cell membrane</keyword>
<sequence length="724" mass="80385">EGLSIGTRRRKSAHLENGNSVCLKSGQLEAGMPSRALRFFWLRSRLAVAKTWRGLSVGHAVASMMKPYEDCKCLVGCTCIPSKPKHFVQSLSKSCWAPKPKRLKPACQTSGHRCRLVQVQCKQRWVMGQREGVAADEKVVAASPSGHREQSLACQPPNHPRRTIPTVLRLLLSIAGFQPATPRLGDILPTSLLLIIFCSFVANVQGACEDYRCAADFTRILDSGKVLVSSNLPYCFLLEQYDSCLRATSRSCRGNLRYHSITTMVANHRKEYKCFTLLERHRSVIAGAEQSSDGIGDSSYDGGGQSEVSSGRCLYPYHHQKGASGYRFCTVFGDPHIRTLNGQHETCLTLGAWPLLDNSYFAVQATNEPAGSTESASCIGKVRLFLYNSKLELKGGPFDAITSRSPVSLKANRWDGPIDDRFFQRVFRTVTVVVKSLTGCTEQKMYEATREFLPSSFVDGTTTSDELLMETSQEESSNVAVELVNQAAGNGQYSRSRGAPGVLGAGHRPAVMIREFVPNEHIEIYIRYISTRLTVRLINGYLLFSVKIPEEIVAQKSTDNSLQLCLTGCPASERVEYKEVLADPEYFLKSIGLKQTSMKRGDAEATCREAGASDFFFDSCVFDLLVTGDERFKMSSVLALRDIRLLYPPYVRNYEMNRTNLQPYDVLATIERSKELMTIFNSRDVKGRSSSYSAAAADRRRGWSLVPWLCVVLILLFQAVAIGA</sequence>
<keyword evidence="6" id="KW-0472">Membrane</keyword>
<dbReference type="GO" id="GO:0030509">
    <property type="term" value="P:BMP signaling pathway"/>
    <property type="evidence" value="ECO:0007669"/>
    <property type="project" value="TreeGrafter"/>
</dbReference>
<accession>A0A085NL05</accession>
<dbReference type="InterPro" id="IPR010536">
    <property type="entry name" value="RGM_N"/>
</dbReference>
<evidence type="ECO:0000256" key="3">
    <source>
        <dbReference type="ARBA" id="ARBA00022475"/>
    </source>
</evidence>
<dbReference type="GO" id="GO:0098552">
    <property type="term" value="C:side of membrane"/>
    <property type="evidence" value="ECO:0007669"/>
    <property type="project" value="UniProtKB-KW"/>
</dbReference>
<evidence type="ECO:0000259" key="9">
    <source>
        <dbReference type="Pfam" id="PF06534"/>
    </source>
</evidence>
<comment type="subcellular location">
    <subcellularLocation>
        <location evidence="1">Cell membrane</location>
        <topology evidence="1">Lipid-anchor</topology>
        <topology evidence="1">GPI-anchor</topology>
    </subcellularLocation>
</comment>
<feature type="non-terminal residue" evidence="11">
    <location>
        <position position="1"/>
    </location>
</feature>
<dbReference type="InterPro" id="IPR040287">
    <property type="entry name" value="RGM"/>
</dbReference>
<feature type="domain" description="Repulsive guidance molecule N-terminal" evidence="10">
    <location>
        <begin position="208"/>
        <end position="274"/>
    </location>
</feature>
<dbReference type="Gene3D" id="3.40.1000.10">
    <property type="entry name" value="Mog1/PsbP, alpha/beta/alpha sandwich"/>
    <property type="match status" value="1"/>
</dbReference>
<evidence type="ECO:0000256" key="1">
    <source>
        <dbReference type="ARBA" id="ARBA00004609"/>
    </source>
</evidence>
<keyword evidence="5" id="KW-0732">Signal</keyword>
<evidence type="ECO:0000256" key="4">
    <source>
        <dbReference type="ARBA" id="ARBA00022622"/>
    </source>
</evidence>
<name>A0A085NL05_9BILA</name>
<evidence type="ECO:0008006" key="12">
    <source>
        <dbReference type="Google" id="ProtNLM"/>
    </source>
</evidence>
<evidence type="ECO:0000313" key="11">
    <source>
        <dbReference type="EMBL" id="KFD70151.1"/>
    </source>
</evidence>
<dbReference type="AlphaFoldDB" id="A0A085NL05"/>
<dbReference type="InterPro" id="IPR009496">
    <property type="entry name" value="RGM_C"/>
</dbReference>
<protein>
    <recommendedName>
        <fullName evidence="12">Repulsive guidance molecule</fullName>
    </recommendedName>
</protein>
<evidence type="ECO:0000256" key="2">
    <source>
        <dbReference type="ARBA" id="ARBA00005321"/>
    </source>
</evidence>
<evidence type="ECO:0000256" key="6">
    <source>
        <dbReference type="ARBA" id="ARBA00023136"/>
    </source>
</evidence>
<comment type="similarity">
    <text evidence="2">Belongs to the repulsive guidance molecule (RGM) family.</text>
</comment>
<proteinExistence type="inferred from homology"/>
<keyword evidence="8" id="KW-0449">Lipoprotein</keyword>